<evidence type="ECO:0000256" key="4">
    <source>
        <dbReference type="ARBA" id="ARBA00023235"/>
    </source>
</evidence>
<dbReference type="EC" id="5.2.1.8" evidence="2"/>
<sequence>MRKRAAKNFTQWRRIISEFPAYRSGRHELPLRIDNNNRMKLIILILIVFVGVGISCSNAKQSSDKDLVVISTDFGEIKLKLYNDTPEHKQNFLKLIDEAYYDGLLFHRVIENFMIQGGDPDSKDSAPGVRLGGGNPGYTIPAEILPQHFHKKGALAAARRGGPSNPEKRSSGSQFYIVQGEVLTPGKLDTMEMMMNSRAKNEFLQEKLAEAKPQLDEYRENNDQDGFNICLSELRAAADSAWTEQPQLSFTYEQREAYTTIGGYPSLDGDYTVFGEVVEGLDVLDKIAAVETDQYDRPKADIKMEIKRSK</sequence>
<dbReference type="Gene3D" id="2.40.100.10">
    <property type="entry name" value="Cyclophilin-like"/>
    <property type="match status" value="2"/>
</dbReference>
<evidence type="ECO:0000256" key="3">
    <source>
        <dbReference type="ARBA" id="ARBA00023110"/>
    </source>
</evidence>
<dbReference type="PROSITE" id="PS50072">
    <property type="entry name" value="CSA_PPIASE_2"/>
    <property type="match status" value="1"/>
</dbReference>
<organism evidence="6 7">
    <name type="scientific">Draconibacterium orientale</name>
    <dbReference type="NCBI Taxonomy" id="1168034"/>
    <lineage>
        <taxon>Bacteria</taxon>
        <taxon>Pseudomonadati</taxon>
        <taxon>Bacteroidota</taxon>
        <taxon>Bacteroidia</taxon>
        <taxon>Marinilabiliales</taxon>
        <taxon>Prolixibacteraceae</taxon>
        <taxon>Draconibacterium</taxon>
    </lineage>
</organism>
<dbReference type="InterPro" id="IPR029000">
    <property type="entry name" value="Cyclophilin-like_dom_sf"/>
</dbReference>
<keyword evidence="4 6" id="KW-0413">Isomerase</keyword>
<evidence type="ECO:0000313" key="7">
    <source>
        <dbReference type="Proteomes" id="UP000181981"/>
    </source>
</evidence>
<dbReference type="PANTHER" id="PTHR45625">
    <property type="entry name" value="PEPTIDYL-PROLYL CIS-TRANS ISOMERASE-RELATED"/>
    <property type="match status" value="1"/>
</dbReference>
<dbReference type="PANTHER" id="PTHR45625:SF4">
    <property type="entry name" value="PEPTIDYLPROLYL ISOMERASE DOMAIN AND WD REPEAT-CONTAINING PROTEIN 1"/>
    <property type="match status" value="1"/>
</dbReference>
<dbReference type="PROSITE" id="PS00170">
    <property type="entry name" value="CSA_PPIASE_1"/>
    <property type="match status" value="1"/>
</dbReference>
<proteinExistence type="inferred from homology"/>
<reference evidence="6 7" key="1">
    <citation type="submission" date="2016-10" db="EMBL/GenBank/DDBJ databases">
        <authorList>
            <person name="de Groot N.N."/>
        </authorList>
    </citation>
    <scope>NUCLEOTIDE SEQUENCE [LARGE SCALE GENOMIC DNA]</scope>
    <source>
        <strain evidence="6 7">DSM 25947</strain>
    </source>
</reference>
<keyword evidence="3" id="KW-0697">Rotamase</keyword>
<dbReference type="Pfam" id="PF00160">
    <property type="entry name" value="Pro_isomerase"/>
    <property type="match status" value="2"/>
</dbReference>
<evidence type="ECO:0000256" key="1">
    <source>
        <dbReference type="ARBA" id="ARBA00007365"/>
    </source>
</evidence>
<gene>
    <name evidence="6" type="ORF">SAMN05444285_1255</name>
</gene>
<dbReference type="PRINTS" id="PR00153">
    <property type="entry name" value="CSAPPISMRASE"/>
</dbReference>
<evidence type="ECO:0000313" key="6">
    <source>
        <dbReference type="EMBL" id="SET83390.1"/>
    </source>
</evidence>
<protein>
    <recommendedName>
        <fullName evidence="2">peptidylprolyl isomerase</fullName>
        <ecNumber evidence="2">5.2.1.8</ecNumber>
    </recommendedName>
</protein>
<dbReference type="GO" id="GO:0003755">
    <property type="term" value="F:peptidyl-prolyl cis-trans isomerase activity"/>
    <property type="evidence" value="ECO:0007669"/>
    <property type="project" value="UniProtKB-KW"/>
</dbReference>
<evidence type="ECO:0000259" key="5">
    <source>
        <dbReference type="PROSITE" id="PS50072"/>
    </source>
</evidence>
<dbReference type="CDD" id="cd00317">
    <property type="entry name" value="cyclophilin"/>
    <property type="match status" value="1"/>
</dbReference>
<feature type="domain" description="PPIase cyclophilin-type" evidence="5">
    <location>
        <begin position="66"/>
        <end position="304"/>
    </location>
</feature>
<name>A0A1I0HHD0_9BACT</name>
<evidence type="ECO:0000256" key="2">
    <source>
        <dbReference type="ARBA" id="ARBA00013194"/>
    </source>
</evidence>
<dbReference type="GO" id="GO:0006457">
    <property type="term" value="P:protein folding"/>
    <property type="evidence" value="ECO:0007669"/>
    <property type="project" value="InterPro"/>
</dbReference>
<accession>A0A1I0HHD0</accession>
<dbReference type="InterPro" id="IPR020892">
    <property type="entry name" value="Cyclophilin-type_PPIase_CS"/>
</dbReference>
<dbReference type="Proteomes" id="UP000181981">
    <property type="component" value="Unassembled WGS sequence"/>
</dbReference>
<dbReference type="InterPro" id="IPR002130">
    <property type="entry name" value="Cyclophilin-type_PPIase_dom"/>
</dbReference>
<comment type="similarity">
    <text evidence="1">Belongs to the cyclophilin-type PPIase family.</text>
</comment>
<dbReference type="OrthoDB" id="9807797at2"/>
<dbReference type="AlphaFoldDB" id="A0A1I0HHD0"/>
<dbReference type="SUPFAM" id="SSF50891">
    <property type="entry name" value="Cyclophilin-like"/>
    <property type="match status" value="1"/>
</dbReference>
<dbReference type="EMBL" id="FOHT01000025">
    <property type="protein sequence ID" value="SET83390.1"/>
    <property type="molecule type" value="Genomic_DNA"/>
</dbReference>
<dbReference type="InterPro" id="IPR044666">
    <property type="entry name" value="Cyclophilin_A-like"/>
</dbReference>